<dbReference type="GO" id="GO:0005886">
    <property type="term" value="C:plasma membrane"/>
    <property type="evidence" value="ECO:0007669"/>
    <property type="project" value="UniProtKB-SubCell"/>
</dbReference>
<evidence type="ECO:0000313" key="9">
    <source>
        <dbReference type="EMBL" id="QJX00595.1"/>
    </source>
</evidence>
<feature type="transmembrane region" description="Helical" evidence="7">
    <location>
        <begin position="21"/>
        <end position="39"/>
    </location>
</feature>
<feature type="transmembrane region" description="Helical" evidence="7">
    <location>
        <begin position="89"/>
        <end position="112"/>
    </location>
</feature>
<feature type="domain" description="Major facilitator superfamily (MFS) profile" evidence="8">
    <location>
        <begin position="234"/>
        <end position="447"/>
    </location>
</feature>
<evidence type="ECO:0000256" key="5">
    <source>
        <dbReference type="ARBA" id="ARBA00022989"/>
    </source>
</evidence>
<keyword evidence="10" id="KW-1185">Reference proteome</keyword>
<dbReference type="KEGG" id="ftj:FTUN_8227"/>
<organism evidence="9 10">
    <name type="scientific">Frigoriglobus tundricola</name>
    <dbReference type="NCBI Taxonomy" id="2774151"/>
    <lineage>
        <taxon>Bacteria</taxon>
        <taxon>Pseudomonadati</taxon>
        <taxon>Planctomycetota</taxon>
        <taxon>Planctomycetia</taxon>
        <taxon>Gemmatales</taxon>
        <taxon>Gemmataceae</taxon>
        <taxon>Frigoriglobus</taxon>
    </lineage>
</organism>
<reference evidence="10" key="1">
    <citation type="submission" date="2020-05" db="EMBL/GenBank/DDBJ databases">
        <title>Frigoriglobus tundricola gen. nov., sp. nov., a psychrotolerant cellulolytic planctomycete of the family Gemmataceae with two divergent copies of 16S rRNA gene.</title>
        <authorList>
            <person name="Kulichevskaya I.S."/>
            <person name="Ivanova A.A."/>
            <person name="Naumoff D.G."/>
            <person name="Beletsky A.V."/>
            <person name="Rijpstra W.I.C."/>
            <person name="Sinninghe Damste J.S."/>
            <person name="Mardanov A.V."/>
            <person name="Ravin N.V."/>
            <person name="Dedysh S.N."/>
        </authorList>
    </citation>
    <scope>NUCLEOTIDE SEQUENCE [LARGE SCALE GENOMIC DNA]</scope>
    <source>
        <strain evidence="10">PL17</strain>
    </source>
</reference>
<dbReference type="InterPro" id="IPR036259">
    <property type="entry name" value="MFS_trans_sf"/>
</dbReference>
<feature type="transmembrane region" description="Helical" evidence="7">
    <location>
        <begin position="361"/>
        <end position="383"/>
    </location>
</feature>
<evidence type="ECO:0000256" key="1">
    <source>
        <dbReference type="ARBA" id="ARBA00004651"/>
    </source>
</evidence>
<dbReference type="GO" id="GO:0022857">
    <property type="term" value="F:transmembrane transporter activity"/>
    <property type="evidence" value="ECO:0007669"/>
    <property type="project" value="InterPro"/>
</dbReference>
<keyword evidence="3" id="KW-1003">Cell membrane</keyword>
<feature type="transmembrane region" description="Helical" evidence="7">
    <location>
        <begin position="389"/>
        <end position="409"/>
    </location>
</feature>
<keyword evidence="4 7" id="KW-0812">Transmembrane</keyword>
<dbReference type="CDD" id="cd06173">
    <property type="entry name" value="MFS_MefA_like"/>
    <property type="match status" value="1"/>
</dbReference>
<sequence length="447" mass="46070">MKAAPDPTSRLRAMGRAFADRNYRLFFAGQGVSLVGTWMTRLATGWLVYRTGGADAAWLLGAVSFAGLAPTFFLGPLAGVLVDRWNRHTVLIVTQVLSLLQSAALAGVAFAAGPGPGTVWLVAALSVFQGIVNAFDMPARQSLLVEMIARREDLPNAIALNSTLVNGSRLIGPAAAGAVIAAAGEAWCFVIDAVSYLAVVAALVAMRLPKRDRPRTAGSIRAHLIEGMRYAFGFAPIRALLLLLALVSFAAMPYSVLLPVFAAVVLGGGPHTLGLLSAASGVGALTGALYLASRRSVLGLGRVIVIATVALGSGLVAFAQSEAVWLSAGLLVLTGAGMMVQMAAANTLIQTMVDEDKRGRVMGFFGMAFQGAAPFGSLLAGWLAGAFGVQAVVTGSGVIVIGGGLVFATQLPRLRRAARPVYARLGILPEAPDGVSAATEQAHGARA</sequence>
<evidence type="ECO:0000256" key="4">
    <source>
        <dbReference type="ARBA" id="ARBA00022692"/>
    </source>
</evidence>
<evidence type="ECO:0000256" key="7">
    <source>
        <dbReference type="SAM" id="Phobius"/>
    </source>
</evidence>
<feature type="transmembrane region" description="Helical" evidence="7">
    <location>
        <begin position="299"/>
        <end position="319"/>
    </location>
</feature>
<name>A0A6M5Z4F1_9BACT</name>
<dbReference type="SUPFAM" id="SSF103473">
    <property type="entry name" value="MFS general substrate transporter"/>
    <property type="match status" value="1"/>
</dbReference>
<evidence type="ECO:0000313" key="10">
    <source>
        <dbReference type="Proteomes" id="UP000503447"/>
    </source>
</evidence>
<evidence type="ECO:0000256" key="6">
    <source>
        <dbReference type="ARBA" id="ARBA00023136"/>
    </source>
</evidence>
<feature type="transmembrane region" description="Helical" evidence="7">
    <location>
        <begin position="59"/>
        <end position="82"/>
    </location>
</feature>
<dbReference type="Pfam" id="PF05977">
    <property type="entry name" value="MFS_3"/>
    <property type="match status" value="1"/>
</dbReference>
<comment type="subcellular location">
    <subcellularLocation>
        <location evidence="1">Cell membrane</location>
        <topology evidence="1">Multi-pass membrane protein</topology>
    </subcellularLocation>
</comment>
<protein>
    <submittedName>
        <fullName evidence="9">Putative MFS-type transporter</fullName>
    </submittedName>
</protein>
<keyword evidence="5 7" id="KW-1133">Transmembrane helix</keyword>
<dbReference type="RefSeq" id="WP_227254631.1">
    <property type="nucleotide sequence ID" value="NZ_CP053452.2"/>
</dbReference>
<evidence type="ECO:0000256" key="2">
    <source>
        <dbReference type="ARBA" id="ARBA00022448"/>
    </source>
</evidence>
<feature type="transmembrane region" description="Helical" evidence="7">
    <location>
        <begin position="325"/>
        <end position="349"/>
    </location>
</feature>
<dbReference type="PROSITE" id="PS50850">
    <property type="entry name" value="MFS"/>
    <property type="match status" value="1"/>
</dbReference>
<dbReference type="PANTHER" id="PTHR23513">
    <property type="entry name" value="INTEGRAL MEMBRANE EFFLUX PROTEIN-RELATED"/>
    <property type="match status" value="1"/>
</dbReference>
<dbReference type="Gene3D" id="1.20.1250.20">
    <property type="entry name" value="MFS general substrate transporter like domains"/>
    <property type="match status" value="1"/>
</dbReference>
<dbReference type="InterPro" id="IPR010290">
    <property type="entry name" value="TM_effector"/>
</dbReference>
<dbReference type="InterPro" id="IPR020846">
    <property type="entry name" value="MFS_dom"/>
</dbReference>
<gene>
    <name evidence="9" type="ORF">FTUN_8227</name>
</gene>
<evidence type="ECO:0000256" key="3">
    <source>
        <dbReference type="ARBA" id="ARBA00022475"/>
    </source>
</evidence>
<proteinExistence type="predicted"/>
<evidence type="ECO:0000259" key="8">
    <source>
        <dbReference type="PROSITE" id="PS50850"/>
    </source>
</evidence>
<feature type="transmembrane region" description="Helical" evidence="7">
    <location>
        <begin position="230"/>
        <end position="252"/>
    </location>
</feature>
<accession>A0A6M5Z4F1</accession>
<feature type="transmembrane region" description="Helical" evidence="7">
    <location>
        <begin position="272"/>
        <end position="292"/>
    </location>
</feature>
<keyword evidence="2" id="KW-0813">Transport</keyword>
<dbReference type="Proteomes" id="UP000503447">
    <property type="component" value="Chromosome"/>
</dbReference>
<dbReference type="AlphaFoldDB" id="A0A6M5Z4F1"/>
<dbReference type="EMBL" id="CP053452">
    <property type="protein sequence ID" value="QJX00595.1"/>
    <property type="molecule type" value="Genomic_DNA"/>
</dbReference>
<keyword evidence="6 7" id="KW-0472">Membrane</keyword>
<dbReference type="PANTHER" id="PTHR23513:SF11">
    <property type="entry name" value="STAPHYLOFERRIN A TRANSPORTER"/>
    <property type="match status" value="1"/>
</dbReference>
<feature type="transmembrane region" description="Helical" evidence="7">
    <location>
        <begin position="189"/>
        <end position="209"/>
    </location>
</feature>